<dbReference type="FunFam" id="1.50.10.130:FF:000001">
    <property type="entry name" value="Isoprene synthase, chloroplastic"/>
    <property type="match status" value="1"/>
</dbReference>
<dbReference type="InterPro" id="IPR001906">
    <property type="entry name" value="Terpene_synth_N"/>
</dbReference>
<accession>A0A7J9B3K5</accession>
<evidence type="ECO:0000256" key="3">
    <source>
        <dbReference type="ARBA" id="ARBA00022842"/>
    </source>
</evidence>
<reference evidence="7 8" key="1">
    <citation type="journal article" date="2019" name="Genome Biol. Evol.">
        <title>Insights into the evolution of the New World diploid cottons (Gossypium, subgenus Houzingenia) based on genome sequencing.</title>
        <authorList>
            <person name="Grover C.E."/>
            <person name="Arick M.A. 2nd"/>
            <person name="Thrash A."/>
            <person name="Conover J.L."/>
            <person name="Sanders W.S."/>
            <person name="Peterson D.G."/>
            <person name="Frelichowski J.E."/>
            <person name="Scheffler J.A."/>
            <person name="Scheffler B.E."/>
            <person name="Wendel J.F."/>
        </authorList>
    </citation>
    <scope>NUCLEOTIDE SEQUENCE [LARGE SCALE GENOMIC DNA]</scope>
    <source>
        <strain evidence="7">4</strain>
        <tissue evidence="7">Leaf</tissue>
    </source>
</reference>
<evidence type="ECO:0000256" key="1">
    <source>
        <dbReference type="ARBA" id="ARBA00001946"/>
    </source>
</evidence>
<dbReference type="SUPFAM" id="SSF48576">
    <property type="entry name" value="Terpenoid synthases"/>
    <property type="match status" value="1"/>
</dbReference>
<feature type="domain" description="Terpene synthase metal-binding" evidence="6">
    <location>
        <begin position="204"/>
        <end position="284"/>
    </location>
</feature>
<dbReference type="EMBL" id="JABEZV010447779">
    <property type="protein sequence ID" value="MBA0730860.1"/>
    <property type="molecule type" value="Genomic_DNA"/>
</dbReference>
<dbReference type="GO" id="GO:0000287">
    <property type="term" value="F:magnesium ion binding"/>
    <property type="evidence" value="ECO:0007669"/>
    <property type="project" value="InterPro"/>
</dbReference>
<dbReference type="Proteomes" id="UP000593574">
    <property type="component" value="Unassembled WGS sequence"/>
</dbReference>
<dbReference type="InterPro" id="IPR008930">
    <property type="entry name" value="Terpenoid_cyclase/PrenylTrfase"/>
</dbReference>
<dbReference type="GO" id="GO:0016114">
    <property type="term" value="P:terpenoid biosynthetic process"/>
    <property type="evidence" value="ECO:0007669"/>
    <property type="project" value="InterPro"/>
</dbReference>
<dbReference type="AlphaFoldDB" id="A0A7J9B3K5"/>
<protein>
    <recommendedName>
        <fullName evidence="9">(+)-delta-cadinene synthase</fullName>
    </recommendedName>
</protein>
<comment type="cofactor">
    <cofactor evidence="1">
        <name>Mg(2+)</name>
        <dbReference type="ChEBI" id="CHEBI:18420"/>
    </cofactor>
</comment>
<evidence type="ECO:0000256" key="4">
    <source>
        <dbReference type="ARBA" id="ARBA00023239"/>
    </source>
</evidence>
<evidence type="ECO:0008006" key="9">
    <source>
        <dbReference type="Google" id="ProtNLM"/>
    </source>
</evidence>
<dbReference type="InterPro" id="IPR050148">
    <property type="entry name" value="Terpene_synthase-like"/>
</dbReference>
<dbReference type="InterPro" id="IPR008949">
    <property type="entry name" value="Isoprenoid_synthase_dom_sf"/>
</dbReference>
<gene>
    <name evidence="7" type="ORF">Golax_022587</name>
</gene>
<dbReference type="SUPFAM" id="SSF48239">
    <property type="entry name" value="Terpenoid cyclases/Protein prenyltransferases"/>
    <property type="match status" value="1"/>
</dbReference>
<name>A0A7J9B3K5_9ROSI</name>
<evidence type="ECO:0000313" key="7">
    <source>
        <dbReference type="EMBL" id="MBA0730860.1"/>
    </source>
</evidence>
<feature type="domain" description="Terpene synthase N-terminal" evidence="5">
    <location>
        <begin position="7"/>
        <end position="146"/>
    </location>
</feature>
<dbReference type="Pfam" id="PF01397">
    <property type="entry name" value="Terpene_synth"/>
    <property type="match status" value="1"/>
</dbReference>
<keyword evidence="2" id="KW-0479">Metal-binding</keyword>
<dbReference type="Gene3D" id="1.10.600.10">
    <property type="entry name" value="Farnesyl Diphosphate Synthase"/>
    <property type="match status" value="1"/>
</dbReference>
<evidence type="ECO:0000259" key="5">
    <source>
        <dbReference type="Pfam" id="PF01397"/>
    </source>
</evidence>
<dbReference type="Gene3D" id="1.50.10.130">
    <property type="entry name" value="Terpene synthase, N-terminal domain"/>
    <property type="match status" value="1"/>
</dbReference>
<keyword evidence="8" id="KW-1185">Reference proteome</keyword>
<keyword evidence="4" id="KW-0456">Lyase</keyword>
<comment type="caution">
    <text evidence="7">The sequence shown here is derived from an EMBL/GenBank/DDBJ whole genome shotgun (WGS) entry which is preliminary data.</text>
</comment>
<dbReference type="GO" id="GO:0010333">
    <property type="term" value="F:terpene synthase activity"/>
    <property type="evidence" value="ECO:0007669"/>
    <property type="project" value="InterPro"/>
</dbReference>
<dbReference type="InterPro" id="IPR005630">
    <property type="entry name" value="Terpene_synthase_metal-bd"/>
</dbReference>
<evidence type="ECO:0000256" key="2">
    <source>
        <dbReference type="ARBA" id="ARBA00022723"/>
    </source>
</evidence>
<dbReference type="PANTHER" id="PTHR31225:SF9">
    <property type="entry name" value="TERPENE SYNTHASE 10"/>
    <property type="match status" value="1"/>
</dbReference>
<dbReference type="Pfam" id="PF03936">
    <property type="entry name" value="Terpene_synth_C"/>
    <property type="match status" value="1"/>
</dbReference>
<sequence>MMLGNVVDPLEKLELIDTLQRLGLSYHFDAEINKTLKNISTDRISTVAWKKDNLYATALEFRLLRQNGYKVDQDVFTCFMDDVGNIKSSLNQDFKGLLSLYEASYLILEGETILENARELAAKLLKQYLKENNDHQYLWMLVDHALELPLHWRMPRLEARWFIDVYEKNKDKNPIILELAILDYNIVQSIHQEDLRYVSTWWEELGLGKRFNFARDRLMENFLWSAGMIISPEDGKSRIFHTMVNALITVIDDVYDVYGTLDELELFTDVVERFAHLILSSLGNCYQCLISLNIYVGVISDGI</sequence>
<proteinExistence type="predicted"/>
<evidence type="ECO:0000259" key="6">
    <source>
        <dbReference type="Pfam" id="PF03936"/>
    </source>
</evidence>
<dbReference type="PANTHER" id="PTHR31225">
    <property type="entry name" value="OS04G0344100 PROTEIN-RELATED"/>
    <property type="match status" value="1"/>
</dbReference>
<organism evidence="7 8">
    <name type="scientific">Gossypium laxum</name>
    <dbReference type="NCBI Taxonomy" id="34288"/>
    <lineage>
        <taxon>Eukaryota</taxon>
        <taxon>Viridiplantae</taxon>
        <taxon>Streptophyta</taxon>
        <taxon>Embryophyta</taxon>
        <taxon>Tracheophyta</taxon>
        <taxon>Spermatophyta</taxon>
        <taxon>Magnoliopsida</taxon>
        <taxon>eudicotyledons</taxon>
        <taxon>Gunneridae</taxon>
        <taxon>Pentapetalae</taxon>
        <taxon>rosids</taxon>
        <taxon>malvids</taxon>
        <taxon>Malvales</taxon>
        <taxon>Malvaceae</taxon>
        <taxon>Malvoideae</taxon>
        <taxon>Gossypium</taxon>
    </lineage>
</organism>
<dbReference type="InterPro" id="IPR036965">
    <property type="entry name" value="Terpene_synth_N_sf"/>
</dbReference>
<evidence type="ECO:0000313" key="8">
    <source>
        <dbReference type="Proteomes" id="UP000593574"/>
    </source>
</evidence>
<keyword evidence="3" id="KW-0460">Magnesium</keyword>